<organism evidence="2 3">
    <name type="scientific">Pogonophryne albipinna</name>
    <dbReference type="NCBI Taxonomy" id="1090488"/>
    <lineage>
        <taxon>Eukaryota</taxon>
        <taxon>Metazoa</taxon>
        <taxon>Chordata</taxon>
        <taxon>Craniata</taxon>
        <taxon>Vertebrata</taxon>
        <taxon>Euteleostomi</taxon>
        <taxon>Actinopterygii</taxon>
        <taxon>Neopterygii</taxon>
        <taxon>Teleostei</taxon>
        <taxon>Neoteleostei</taxon>
        <taxon>Acanthomorphata</taxon>
        <taxon>Eupercaria</taxon>
        <taxon>Perciformes</taxon>
        <taxon>Notothenioidei</taxon>
        <taxon>Pogonophryne</taxon>
    </lineage>
</organism>
<protein>
    <submittedName>
        <fullName evidence="2">Uncharacterized protein</fullName>
    </submittedName>
</protein>
<reference evidence="2" key="1">
    <citation type="submission" date="2022-11" db="EMBL/GenBank/DDBJ databases">
        <title>Chromosome-level genome of Pogonophryne albipinna.</title>
        <authorList>
            <person name="Jo E."/>
        </authorList>
    </citation>
    <scope>NUCLEOTIDE SEQUENCE</scope>
    <source>
        <strain evidence="2">SGF0006</strain>
        <tissue evidence="2">Muscle</tissue>
    </source>
</reference>
<comment type="caution">
    <text evidence="2">The sequence shown here is derived from an EMBL/GenBank/DDBJ whole genome shotgun (WGS) entry which is preliminary data.</text>
</comment>
<feature type="region of interest" description="Disordered" evidence="1">
    <location>
        <begin position="1"/>
        <end position="28"/>
    </location>
</feature>
<dbReference type="Proteomes" id="UP001219934">
    <property type="component" value="Unassembled WGS sequence"/>
</dbReference>
<keyword evidence="3" id="KW-1185">Reference proteome</keyword>
<feature type="compositionally biased region" description="Polar residues" evidence="1">
    <location>
        <begin position="1"/>
        <end position="12"/>
    </location>
</feature>
<evidence type="ECO:0000313" key="2">
    <source>
        <dbReference type="EMBL" id="KAJ4931261.1"/>
    </source>
</evidence>
<name>A0AAD6AUZ2_9TELE</name>
<dbReference type="EMBL" id="JAPTMU010000015">
    <property type="protein sequence ID" value="KAJ4931261.1"/>
    <property type="molecule type" value="Genomic_DNA"/>
</dbReference>
<sequence>MRRSGAPSQLSGNAVKKPRFVSPGASPSFLTAEFKPLSPKLGLGNALEKVQRSLTAPALGKTEFDAQPKAAHPAPTLSRALARVLSVAESKENEAKHHTTVSEEYSEDNGPEEKQPQSVMFPPPCFTMLSSKLQTGLDMYWLKQGDTSGTAGFESLAA</sequence>
<proteinExistence type="predicted"/>
<dbReference type="AlphaFoldDB" id="A0AAD6AUZ2"/>
<feature type="region of interest" description="Disordered" evidence="1">
    <location>
        <begin position="89"/>
        <end position="123"/>
    </location>
</feature>
<gene>
    <name evidence="2" type="ORF">JOQ06_025558</name>
</gene>
<evidence type="ECO:0000256" key="1">
    <source>
        <dbReference type="SAM" id="MobiDB-lite"/>
    </source>
</evidence>
<evidence type="ECO:0000313" key="3">
    <source>
        <dbReference type="Proteomes" id="UP001219934"/>
    </source>
</evidence>
<feature type="compositionally biased region" description="Basic and acidic residues" evidence="1">
    <location>
        <begin position="89"/>
        <end position="101"/>
    </location>
</feature>
<accession>A0AAD6AUZ2</accession>